<gene>
    <name evidence="2" type="ORF">AVDCRST_MAG30-3542</name>
</gene>
<organism evidence="2">
    <name type="scientific">uncultured Solirubrobacteraceae bacterium</name>
    <dbReference type="NCBI Taxonomy" id="1162706"/>
    <lineage>
        <taxon>Bacteria</taxon>
        <taxon>Bacillati</taxon>
        <taxon>Actinomycetota</taxon>
        <taxon>Thermoleophilia</taxon>
        <taxon>Solirubrobacterales</taxon>
        <taxon>Solirubrobacteraceae</taxon>
        <taxon>environmental samples</taxon>
    </lineage>
</organism>
<protein>
    <submittedName>
        <fullName evidence="2">Uncharacterized protein</fullName>
    </submittedName>
</protein>
<dbReference type="EMBL" id="CADCVS010000464">
    <property type="protein sequence ID" value="CAA9528133.1"/>
    <property type="molecule type" value="Genomic_DNA"/>
</dbReference>
<keyword evidence="1" id="KW-1133">Transmembrane helix</keyword>
<evidence type="ECO:0000256" key="1">
    <source>
        <dbReference type="SAM" id="Phobius"/>
    </source>
</evidence>
<sequence length="83" mass="8994">MTVFALLGANALWLMYAWLLSAIIASYLSGRKGYGDKAGLASGLLLFVLGPIVWLVWPAKPESKWKRLGPFGRGDDRKAAAAE</sequence>
<proteinExistence type="predicted"/>
<dbReference type="AlphaFoldDB" id="A0A6J4TQD1"/>
<keyword evidence="1" id="KW-0812">Transmembrane</keyword>
<name>A0A6J4TQD1_9ACTN</name>
<feature type="transmembrane region" description="Helical" evidence="1">
    <location>
        <begin position="38"/>
        <end position="57"/>
    </location>
</feature>
<accession>A0A6J4TQD1</accession>
<evidence type="ECO:0000313" key="2">
    <source>
        <dbReference type="EMBL" id="CAA9528133.1"/>
    </source>
</evidence>
<keyword evidence="1" id="KW-0472">Membrane</keyword>
<reference evidence="2" key="1">
    <citation type="submission" date="2020-02" db="EMBL/GenBank/DDBJ databases">
        <authorList>
            <person name="Meier V. D."/>
        </authorList>
    </citation>
    <scope>NUCLEOTIDE SEQUENCE</scope>
    <source>
        <strain evidence="2">AVDCRST_MAG30</strain>
    </source>
</reference>